<dbReference type="InterPro" id="IPR008978">
    <property type="entry name" value="HSP20-like_chaperone"/>
</dbReference>
<dbReference type="STRING" id="5866.A0A061D8S6"/>
<dbReference type="AlphaFoldDB" id="A0A061D8S6"/>
<dbReference type="VEuPathDB" id="PiroplasmaDB:BBBOND_0310190"/>
<dbReference type="InterPro" id="IPR007052">
    <property type="entry name" value="CS_dom"/>
</dbReference>
<accession>A0A061D8S6</accession>
<dbReference type="SUPFAM" id="SSF49764">
    <property type="entry name" value="HSP20-like chaperones"/>
    <property type="match status" value="1"/>
</dbReference>
<dbReference type="GO" id="GO:0051879">
    <property type="term" value="F:Hsp90 protein binding"/>
    <property type="evidence" value="ECO:0007669"/>
    <property type="project" value="InterPro"/>
</dbReference>
<dbReference type="GO" id="GO:0005634">
    <property type="term" value="C:nucleus"/>
    <property type="evidence" value="ECO:0007669"/>
    <property type="project" value="TreeGrafter"/>
</dbReference>
<dbReference type="GO" id="GO:0005829">
    <property type="term" value="C:cytosol"/>
    <property type="evidence" value="ECO:0007669"/>
    <property type="project" value="TreeGrafter"/>
</dbReference>
<name>A0A061D8S6_BABBI</name>
<dbReference type="Gene3D" id="2.60.40.790">
    <property type="match status" value="1"/>
</dbReference>
<dbReference type="GO" id="GO:0006457">
    <property type="term" value="P:protein folding"/>
    <property type="evidence" value="ECO:0007669"/>
    <property type="project" value="TreeGrafter"/>
</dbReference>
<dbReference type="GO" id="GO:0051087">
    <property type="term" value="F:protein-folding chaperone binding"/>
    <property type="evidence" value="ECO:0007669"/>
    <property type="project" value="TreeGrafter"/>
</dbReference>
<dbReference type="OrthoDB" id="1564555at2759"/>
<dbReference type="GO" id="GO:0051131">
    <property type="term" value="P:chaperone-mediated protein complex assembly"/>
    <property type="evidence" value="ECO:0007669"/>
    <property type="project" value="TreeGrafter"/>
</dbReference>
<keyword evidence="4" id="KW-1185">Reference proteome</keyword>
<dbReference type="PROSITE" id="PS51203">
    <property type="entry name" value="CS"/>
    <property type="match status" value="1"/>
</dbReference>
<dbReference type="EMBL" id="LK391709">
    <property type="protein sequence ID" value="CDR97116.1"/>
    <property type="molecule type" value="Genomic_DNA"/>
</dbReference>
<organism evidence="3 4">
    <name type="scientific">Babesia bigemina</name>
    <dbReference type="NCBI Taxonomy" id="5866"/>
    <lineage>
        <taxon>Eukaryota</taxon>
        <taxon>Sar</taxon>
        <taxon>Alveolata</taxon>
        <taxon>Apicomplexa</taxon>
        <taxon>Aconoidasida</taxon>
        <taxon>Piroplasmida</taxon>
        <taxon>Babesiidae</taxon>
        <taxon>Babesia</taxon>
    </lineage>
</organism>
<evidence type="ECO:0000313" key="4">
    <source>
        <dbReference type="Proteomes" id="UP000033188"/>
    </source>
</evidence>
<protein>
    <recommendedName>
        <fullName evidence="2">CS domain-containing protein</fullName>
    </recommendedName>
</protein>
<evidence type="ECO:0000313" key="3">
    <source>
        <dbReference type="EMBL" id="CDR97116.1"/>
    </source>
</evidence>
<sequence length="287" mass="31077">MALSPNVFWAQTKDAVYMTVEVEHNKDTHIDIKDEALAIKAKKDGKDYECVINFYKPIKSSEVMKADERFLRFKLPKADEEKWPTLNNDGKKHWLKIDWDRWVDSDAEDDDAARDNFDMGNFGNFGDFAGMNPGAFDDDDDDYMGDDSDFDKKGDCCSIGDCACDKCECGSVCKCSAKCKCEACPCEVDCDCDAECMNASGCCSKGDCACDKCECGSICKCGTSCSCGDCPCDAECDCGAKCLTTGGCCGKAESDRKCCENCTCGSDCACTPENMCAANCKCGVASA</sequence>
<gene>
    <name evidence="3" type="ORF">BBBOND_0310190</name>
</gene>
<dbReference type="RefSeq" id="XP_012769302.1">
    <property type="nucleotide sequence ID" value="XM_012913848.1"/>
</dbReference>
<feature type="domain" description="CS" evidence="2">
    <location>
        <begin position="2"/>
        <end position="87"/>
    </location>
</feature>
<dbReference type="GeneID" id="24565657"/>
<evidence type="ECO:0000259" key="2">
    <source>
        <dbReference type="PROSITE" id="PS51203"/>
    </source>
</evidence>
<comment type="similarity">
    <text evidence="1">Belongs to the p23/wos2 family.</text>
</comment>
<dbReference type="Pfam" id="PF04969">
    <property type="entry name" value="CS"/>
    <property type="match status" value="1"/>
</dbReference>
<proteinExistence type="inferred from homology"/>
<dbReference type="PANTHER" id="PTHR22932:SF1">
    <property type="entry name" value="CO-CHAPERONE PROTEIN DAF-41"/>
    <property type="match status" value="1"/>
</dbReference>
<dbReference type="InterPro" id="IPR045250">
    <property type="entry name" value="p23-like"/>
</dbReference>
<dbReference type="Proteomes" id="UP000033188">
    <property type="component" value="Chromosome 3"/>
</dbReference>
<dbReference type="KEGG" id="bbig:BBBOND_0310190"/>
<dbReference type="CDD" id="cd06465">
    <property type="entry name" value="p23_hB-ind1_like"/>
    <property type="match status" value="1"/>
</dbReference>
<evidence type="ECO:0000256" key="1">
    <source>
        <dbReference type="ARBA" id="ARBA00025733"/>
    </source>
</evidence>
<reference evidence="4" key="1">
    <citation type="journal article" date="2014" name="Nucleic Acids Res.">
        <title>The evolutionary dynamics of variant antigen genes in Babesia reveal a history of genomic innovation underlying host-parasite interaction.</title>
        <authorList>
            <person name="Jackson A.P."/>
            <person name="Otto T.D."/>
            <person name="Darby A."/>
            <person name="Ramaprasad A."/>
            <person name="Xia D."/>
            <person name="Echaide I.E."/>
            <person name="Farber M."/>
            <person name="Gahlot S."/>
            <person name="Gamble J."/>
            <person name="Gupta D."/>
            <person name="Gupta Y."/>
            <person name="Jackson L."/>
            <person name="Malandrin L."/>
            <person name="Malas T.B."/>
            <person name="Moussa E."/>
            <person name="Nair M."/>
            <person name="Reid A.J."/>
            <person name="Sanders M."/>
            <person name="Sharma J."/>
            <person name="Tracey A."/>
            <person name="Quail M.A."/>
            <person name="Weir W."/>
            <person name="Wastling J.M."/>
            <person name="Hall N."/>
            <person name="Willadsen P."/>
            <person name="Lingelbach K."/>
            <person name="Shiels B."/>
            <person name="Tait A."/>
            <person name="Berriman M."/>
            <person name="Allred D.R."/>
            <person name="Pain A."/>
        </authorList>
    </citation>
    <scope>NUCLEOTIDE SEQUENCE [LARGE SCALE GENOMIC DNA]</scope>
    <source>
        <strain evidence="4">Bond</strain>
    </source>
</reference>
<dbReference type="PANTHER" id="PTHR22932">
    <property type="entry name" value="TELOMERASE-BINDING PROTEIN P23 HSP90 CO-CHAPERONE"/>
    <property type="match status" value="1"/>
</dbReference>